<dbReference type="Proteomes" id="UP000186817">
    <property type="component" value="Unassembled WGS sequence"/>
</dbReference>
<dbReference type="EMBL" id="LSRX01000232">
    <property type="protein sequence ID" value="OLQ03609.1"/>
    <property type="molecule type" value="Genomic_DNA"/>
</dbReference>
<proteinExistence type="predicted"/>
<feature type="region of interest" description="Disordered" evidence="1">
    <location>
        <begin position="409"/>
        <end position="434"/>
    </location>
</feature>
<feature type="compositionally biased region" description="Low complexity" evidence="1">
    <location>
        <begin position="450"/>
        <end position="464"/>
    </location>
</feature>
<accession>A0A1Q9E857</accession>
<evidence type="ECO:0000313" key="3">
    <source>
        <dbReference type="Proteomes" id="UP000186817"/>
    </source>
</evidence>
<name>A0A1Q9E857_SYMMI</name>
<dbReference type="AlphaFoldDB" id="A0A1Q9E857"/>
<organism evidence="2 3">
    <name type="scientific">Symbiodinium microadriaticum</name>
    <name type="common">Dinoflagellate</name>
    <name type="synonym">Zooxanthella microadriatica</name>
    <dbReference type="NCBI Taxonomy" id="2951"/>
    <lineage>
        <taxon>Eukaryota</taxon>
        <taxon>Sar</taxon>
        <taxon>Alveolata</taxon>
        <taxon>Dinophyceae</taxon>
        <taxon>Suessiales</taxon>
        <taxon>Symbiodiniaceae</taxon>
        <taxon>Symbiodinium</taxon>
    </lineage>
</organism>
<gene>
    <name evidence="2" type="ORF">AK812_SmicGene13466</name>
</gene>
<evidence type="ECO:0000313" key="2">
    <source>
        <dbReference type="EMBL" id="OLQ03609.1"/>
    </source>
</evidence>
<keyword evidence="3" id="KW-1185">Reference proteome</keyword>
<feature type="compositionally biased region" description="Polar residues" evidence="1">
    <location>
        <begin position="471"/>
        <end position="485"/>
    </location>
</feature>
<evidence type="ECO:0000256" key="1">
    <source>
        <dbReference type="SAM" id="MobiDB-lite"/>
    </source>
</evidence>
<comment type="caution">
    <text evidence="2">The sequence shown here is derived from an EMBL/GenBank/DDBJ whole genome shotgun (WGS) entry which is preliminary data.</text>
</comment>
<protein>
    <submittedName>
        <fullName evidence="2">Uncharacterized protein</fullName>
    </submittedName>
</protein>
<feature type="region of interest" description="Disordered" evidence="1">
    <location>
        <begin position="449"/>
        <end position="514"/>
    </location>
</feature>
<dbReference type="OrthoDB" id="418214at2759"/>
<reference evidence="2 3" key="1">
    <citation type="submission" date="2016-02" db="EMBL/GenBank/DDBJ databases">
        <title>Genome analysis of coral dinoflagellate symbionts highlights evolutionary adaptations to a symbiotic lifestyle.</title>
        <authorList>
            <person name="Aranda M."/>
            <person name="Li Y."/>
            <person name="Liew Y.J."/>
            <person name="Baumgarten S."/>
            <person name="Simakov O."/>
            <person name="Wilson M."/>
            <person name="Piel J."/>
            <person name="Ashoor H."/>
            <person name="Bougouffa S."/>
            <person name="Bajic V.B."/>
            <person name="Ryu T."/>
            <person name="Ravasi T."/>
            <person name="Bayer T."/>
            <person name="Micklem G."/>
            <person name="Kim H."/>
            <person name="Bhak J."/>
            <person name="Lajeunesse T.C."/>
            <person name="Voolstra C.R."/>
        </authorList>
    </citation>
    <scope>NUCLEOTIDE SEQUENCE [LARGE SCALE GENOMIC DNA]</scope>
    <source>
        <strain evidence="2 3">CCMP2467</strain>
    </source>
</reference>
<sequence length="514" mass="55463">MDLQWLVFFPGRPSRDDWRRVDASARIARAALQRASTCHIIFEDRISISLSPAFLGERGAWDGTEASYEHLLKDISNEKRVPDASFRPRTQLAELLRDMLKPADVALDFRENGALVMGPYQEGSIRPRSALCVIGGVKDLHEEETKVLTQVCKELKKTRLCVSLGSQAELTSKCMKAVGELNRQTAFSNAVSHWLSSQPAAPLDQNRVDRPRLHLIVVLPPATSLLQFFEQRGTATMVVDAFVNSHGVFRNTWLSFLTATGDALTIQGPGGKCLAEADAINFLKEKLHTQSPKSLTALLKESQKGGQRVLVADESRTLLQRMDRADKLEDPVAVVFPSRESDTNATIDACVNAGVLYYGCAAVGGAEAGIAYVNVLHSAGMLGRCLANAVPRRAPNRATAKPAQALCPSVSLTSRLPPNQRPKGSGRPAPWAAAACAGRSEWPAALVWPEEASSSSAQSEARSQGCDALPTPTTDPGNTILSMDTNGAEHLEPSDAAPSSAEPEEKLESPQPSD</sequence>